<name>A0AAV7P0K2_PLEWA</name>
<evidence type="ECO:0000256" key="1">
    <source>
        <dbReference type="SAM" id="MobiDB-lite"/>
    </source>
</evidence>
<reference evidence="2" key="1">
    <citation type="journal article" date="2022" name="bioRxiv">
        <title>Sequencing and chromosome-scale assembly of the giantPleurodeles waltlgenome.</title>
        <authorList>
            <person name="Brown T."/>
            <person name="Elewa A."/>
            <person name="Iarovenko S."/>
            <person name="Subramanian E."/>
            <person name="Araus A.J."/>
            <person name="Petzold A."/>
            <person name="Susuki M."/>
            <person name="Suzuki K.-i.T."/>
            <person name="Hayashi T."/>
            <person name="Toyoda A."/>
            <person name="Oliveira C."/>
            <person name="Osipova E."/>
            <person name="Leigh N.D."/>
            <person name="Simon A."/>
            <person name="Yun M.H."/>
        </authorList>
    </citation>
    <scope>NUCLEOTIDE SEQUENCE</scope>
    <source>
        <strain evidence="2">20211129_DDA</strain>
        <tissue evidence="2">Liver</tissue>
    </source>
</reference>
<dbReference type="Proteomes" id="UP001066276">
    <property type="component" value="Chromosome 7"/>
</dbReference>
<organism evidence="2 3">
    <name type="scientific">Pleurodeles waltl</name>
    <name type="common">Iberian ribbed newt</name>
    <dbReference type="NCBI Taxonomy" id="8319"/>
    <lineage>
        <taxon>Eukaryota</taxon>
        <taxon>Metazoa</taxon>
        <taxon>Chordata</taxon>
        <taxon>Craniata</taxon>
        <taxon>Vertebrata</taxon>
        <taxon>Euteleostomi</taxon>
        <taxon>Amphibia</taxon>
        <taxon>Batrachia</taxon>
        <taxon>Caudata</taxon>
        <taxon>Salamandroidea</taxon>
        <taxon>Salamandridae</taxon>
        <taxon>Pleurodelinae</taxon>
        <taxon>Pleurodeles</taxon>
    </lineage>
</organism>
<evidence type="ECO:0000313" key="3">
    <source>
        <dbReference type="Proteomes" id="UP001066276"/>
    </source>
</evidence>
<keyword evidence="3" id="KW-1185">Reference proteome</keyword>
<feature type="compositionally biased region" description="Low complexity" evidence="1">
    <location>
        <begin position="1"/>
        <end position="13"/>
    </location>
</feature>
<proteinExistence type="predicted"/>
<gene>
    <name evidence="2" type="ORF">NDU88_000342</name>
</gene>
<feature type="region of interest" description="Disordered" evidence="1">
    <location>
        <begin position="1"/>
        <end position="80"/>
    </location>
</feature>
<feature type="compositionally biased region" description="Basic and acidic residues" evidence="1">
    <location>
        <begin position="60"/>
        <end position="70"/>
    </location>
</feature>
<comment type="caution">
    <text evidence="2">The sequence shown here is derived from an EMBL/GenBank/DDBJ whole genome shotgun (WGS) entry which is preliminary data.</text>
</comment>
<sequence>MTGPAAAGPARRAQGPDQATRGPSLPAVMLGARRQPVRSPATPMDAKNGTGMGRGTWTDMAERQRVRGSEDAAEGGKPTE</sequence>
<accession>A0AAV7P0K2</accession>
<evidence type="ECO:0000313" key="2">
    <source>
        <dbReference type="EMBL" id="KAJ1121823.1"/>
    </source>
</evidence>
<dbReference type="AlphaFoldDB" id="A0AAV7P0K2"/>
<protein>
    <submittedName>
        <fullName evidence="2">Uncharacterized protein</fullName>
    </submittedName>
</protein>
<dbReference type="EMBL" id="JANPWB010000011">
    <property type="protein sequence ID" value="KAJ1121823.1"/>
    <property type="molecule type" value="Genomic_DNA"/>
</dbReference>